<keyword evidence="11 18" id="KW-0479">Metal-binding</keyword>
<evidence type="ECO:0000256" key="5">
    <source>
        <dbReference type="ARBA" id="ARBA00004661"/>
    </source>
</evidence>
<keyword evidence="14 18" id="KW-0520">NAD</keyword>
<evidence type="ECO:0000256" key="2">
    <source>
        <dbReference type="ARBA" id="ARBA00001911"/>
    </source>
</evidence>
<evidence type="ECO:0000259" key="20">
    <source>
        <dbReference type="Pfam" id="PF24621"/>
    </source>
</evidence>
<dbReference type="InterPro" id="IPR050071">
    <property type="entry name" value="Dehydroquinate_synthase"/>
</dbReference>
<comment type="cofactor">
    <cofactor evidence="18">
        <name>Co(2+)</name>
        <dbReference type="ChEBI" id="CHEBI:48828"/>
    </cofactor>
    <cofactor evidence="18">
        <name>Zn(2+)</name>
        <dbReference type="ChEBI" id="CHEBI:29105"/>
    </cofactor>
    <text evidence="18">Binds 1 divalent metal cation per subunit. Can use either Co(2+) or Zn(2+).</text>
</comment>
<keyword evidence="16 18" id="KW-0456">Lyase</keyword>
<dbReference type="EMBL" id="JAUSTO010000001">
    <property type="protein sequence ID" value="MDQ0151441.1"/>
    <property type="molecule type" value="Genomic_DNA"/>
</dbReference>
<evidence type="ECO:0000256" key="6">
    <source>
        <dbReference type="ARBA" id="ARBA00005412"/>
    </source>
</evidence>
<accession>A0AAE3V7Y5</accession>
<comment type="caution">
    <text evidence="18">Lacks conserved residue(s) required for the propagation of feature annotation.</text>
</comment>
<dbReference type="NCBIfam" id="TIGR01357">
    <property type="entry name" value="aroB"/>
    <property type="match status" value="1"/>
</dbReference>
<dbReference type="PANTHER" id="PTHR43622">
    <property type="entry name" value="3-DEHYDROQUINATE SYNTHASE"/>
    <property type="match status" value="1"/>
</dbReference>
<feature type="binding site" evidence="18">
    <location>
        <position position="184"/>
    </location>
    <ligand>
        <name>Zn(2+)</name>
        <dbReference type="ChEBI" id="CHEBI:29105"/>
    </ligand>
</feature>
<dbReference type="PANTHER" id="PTHR43622:SF7">
    <property type="entry name" value="3-DEHYDROQUINATE SYNTHASE, CHLOROPLASTIC"/>
    <property type="match status" value="1"/>
</dbReference>
<dbReference type="GO" id="GO:0003856">
    <property type="term" value="F:3-dehydroquinate synthase activity"/>
    <property type="evidence" value="ECO:0007669"/>
    <property type="project" value="UniProtKB-UniRule"/>
</dbReference>
<evidence type="ECO:0000313" key="21">
    <source>
        <dbReference type="EMBL" id="MDQ0151441.1"/>
    </source>
</evidence>
<feature type="domain" description="3-dehydroquinate synthase C-terminal" evidence="20">
    <location>
        <begin position="181"/>
        <end position="315"/>
    </location>
</feature>
<comment type="caution">
    <text evidence="21">The sequence shown here is derived from an EMBL/GenBank/DDBJ whole genome shotgun (WGS) entry which is preliminary data.</text>
</comment>
<dbReference type="InterPro" id="IPR030960">
    <property type="entry name" value="DHQS/DOIS_N"/>
</dbReference>
<evidence type="ECO:0000256" key="11">
    <source>
        <dbReference type="ARBA" id="ARBA00022723"/>
    </source>
</evidence>
<dbReference type="PIRSF" id="PIRSF001455">
    <property type="entry name" value="DHQ_synth"/>
    <property type="match status" value="1"/>
</dbReference>
<protein>
    <recommendedName>
        <fullName evidence="8 18">3-dehydroquinate synthase</fullName>
        <shortName evidence="18">DHQS</shortName>
        <ecNumber evidence="7 18">4.2.3.4</ecNumber>
    </recommendedName>
</protein>
<dbReference type="Pfam" id="PF24621">
    <property type="entry name" value="DHQS_C"/>
    <property type="match status" value="1"/>
</dbReference>
<evidence type="ECO:0000313" key="22">
    <source>
        <dbReference type="Proteomes" id="UP001241537"/>
    </source>
</evidence>
<comment type="similarity">
    <text evidence="6 18">Belongs to the sugar phosphate cyclases superfamily. Dehydroquinate synthase family.</text>
</comment>
<reference evidence="21" key="1">
    <citation type="submission" date="2023-07" db="EMBL/GenBank/DDBJ databases">
        <title>Genomic Encyclopedia of Type Strains, Phase IV (KMG-IV): sequencing the most valuable type-strain genomes for metagenomic binning, comparative biology and taxonomic classification.</title>
        <authorList>
            <person name="Goeker M."/>
        </authorList>
    </citation>
    <scope>NUCLEOTIDE SEQUENCE</scope>
    <source>
        <strain evidence="21">DSM 19659</strain>
    </source>
</reference>
<evidence type="ECO:0000256" key="15">
    <source>
        <dbReference type="ARBA" id="ARBA00023141"/>
    </source>
</evidence>
<evidence type="ECO:0000256" key="7">
    <source>
        <dbReference type="ARBA" id="ARBA00013031"/>
    </source>
</evidence>
<proteinExistence type="inferred from homology"/>
<dbReference type="InterPro" id="IPR056179">
    <property type="entry name" value="DHQS_C"/>
</dbReference>
<feature type="binding site" evidence="18">
    <location>
        <begin position="129"/>
        <end position="130"/>
    </location>
    <ligand>
        <name>NAD(+)</name>
        <dbReference type="ChEBI" id="CHEBI:57540"/>
    </ligand>
</feature>
<gene>
    <name evidence="18" type="primary">aroB</name>
    <name evidence="21" type="ORF">J2S20_000115</name>
</gene>
<keyword evidence="10 18" id="KW-0028">Amino-acid biosynthesis</keyword>
<keyword evidence="9 18" id="KW-0963">Cytoplasm</keyword>
<feature type="binding site" evidence="18">
    <location>
        <begin position="105"/>
        <end position="109"/>
    </location>
    <ligand>
        <name>NAD(+)</name>
        <dbReference type="ChEBI" id="CHEBI:57540"/>
    </ligand>
</feature>
<dbReference type="RefSeq" id="WP_170065396.1">
    <property type="nucleotide sequence ID" value="NZ_JAUSTO010000001.1"/>
</dbReference>
<keyword evidence="12 18" id="KW-0547">Nucleotide-binding</keyword>
<keyword evidence="15 18" id="KW-0057">Aromatic amino acid biosynthesis</keyword>
<keyword evidence="17 18" id="KW-0170">Cobalt</keyword>
<dbReference type="FunFam" id="3.40.50.1970:FF:000007">
    <property type="entry name" value="Pentafunctional AROM polypeptide"/>
    <property type="match status" value="1"/>
</dbReference>
<dbReference type="Proteomes" id="UP001241537">
    <property type="component" value="Unassembled WGS sequence"/>
</dbReference>
<evidence type="ECO:0000256" key="17">
    <source>
        <dbReference type="ARBA" id="ARBA00023285"/>
    </source>
</evidence>
<dbReference type="EC" id="4.2.3.4" evidence="7 18"/>
<sequence>MQTVRVEASGNYEVRIGAGLLCDVGEQIAELIPGRSAVIVSDSNVWPLYGPAVQEKLRAAGFRSERFVFPAGEASKNPSVLLETIRFFAEKELTREDVVVALGGGVVGDLAGLAAALYLRSVPCVQIPTSLLAMVDSSVGGKTAVDLPEGKNMLGSFTQPRLVLCDTDVLRTLPREVFSEGMAEVIKYGMIQSPALLRLLLEEDAEDVLPQIITHCVELKRDIVARDEQDFGDRQLLNFGHTLGHAVERCRGYEIYHGEGVAIGMGIMTRAEQRRGNCPQECVETLELLLQKYRLPRSTELPEEALLQAAKADKKRRGDSITLVLPRSFGKCMLERSSYETLAELLRLGR</sequence>
<dbReference type="Gene3D" id="1.20.1090.10">
    <property type="entry name" value="Dehydroquinate synthase-like - alpha domain"/>
    <property type="match status" value="1"/>
</dbReference>
<dbReference type="GO" id="GO:0009073">
    <property type="term" value="P:aromatic amino acid family biosynthetic process"/>
    <property type="evidence" value="ECO:0007669"/>
    <property type="project" value="UniProtKB-KW"/>
</dbReference>
<evidence type="ECO:0000256" key="4">
    <source>
        <dbReference type="ARBA" id="ARBA00004496"/>
    </source>
</evidence>
<dbReference type="Pfam" id="PF01761">
    <property type="entry name" value="DHQ_synthase"/>
    <property type="match status" value="1"/>
</dbReference>
<dbReference type="GO" id="GO:0005737">
    <property type="term" value="C:cytoplasm"/>
    <property type="evidence" value="ECO:0007669"/>
    <property type="project" value="UniProtKB-SubCell"/>
</dbReference>
<evidence type="ECO:0000256" key="14">
    <source>
        <dbReference type="ARBA" id="ARBA00023027"/>
    </source>
</evidence>
<feature type="binding site" evidence="18">
    <location>
        <position position="257"/>
    </location>
    <ligand>
        <name>Zn(2+)</name>
        <dbReference type="ChEBI" id="CHEBI:29105"/>
    </ligand>
</feature>
<evidence type="ECO:0000256" key="8">
    <source>
        <dbReference type="ARBA" id="ARBA00017684"/>
    </source>
</evidence>
<dbReference type="SUPFAM" id="SSF56796">
    <property type="entry name" value="Dehydroquinate synthase-like"/>
    <property type="match status" value="1"/>
</dbReference>
<comment type="cofactor">
    <cofactor evidence="3">
        <name>Zn(2+)</name>
        <dbReference type="ChEBI" id="CHEBI:29105"/>
    </cofactor>
</comment>
<dbReference type="AlphaFoldDB" id="A0AAE3V7Y5"/>
<feature type="domain" description="3-dehydroquinate synthase N-terminal" evidence="19">
    <location>
        <begin position="67"/>
        <end position="179"/>
    </location>
</feature>
<dbReference type="GO" id="GO:0009423">
    <property type="term" value="P:chorismate biosynthetic process"/>
    <property type="evidence" value="ECO:0007669"/>
    <property type="project" value="UniProtKB-UniRule"/>
</dbReference>
<dbReference type="HAMAP" id="MF_00110">
    <property type="entry name" value="DHQ_synthase"/>
    <property type="match status" value="1"/>
</dbReference>
<dbReference type="CDD" id="cd08195">
    <property type="entry name" value="DHQS"/>
    <property type="match status" value="1"/>
</dbReference>
<evidence type="ECO:0000256" key="9">
    <source>
        <dbReference type="ARBA" id="ARBA00022490"/>
    </source>
</evidence>
<dbReference type="InterPro" id="IPR030963">
    <property type="entry name" value="DHQ_synth_fam"/>
</dbReference>
<evidence type="ECO:0000256" key="10">
    <source>
        <dbReference type="ARBA" id="ARBA00022605"/>
    </source>
</evidence>
<evidence type="ECO:0000256" key="16">
    <source>
        <dbReference type="ARBA" id="ARBA00023239"/>
    </source>
</evidence>
<feature type="binding site" evidence="18">
    <location>
        <position position="151"/>
    </location>
    <ligand>
        <name>NAD(+)</name>
        <dbReference type="ChEBI" id="CHEBI:57540"/>
    </ligand>
</feature>
<feature type="binding site" evidence="18">
    <location>
        <position position="142"/>
    </location>
    <ligand>
        <name>NAD(+)</name>
        <dbReference type="ChEBI" id="CHEBI:57540"/>
    </ligand>
</feature>
<evidence type="ECO:0000256" key="1">
    <source>
        <dbReference type="ARBA" id="ARBA00001393"/>
    </source>
</evidence>
<keyword evidence="22" id="KW-1185">Reference proteome</keyword>
<evidence type="ECO:0000256" key="12">
    <source>
        <dbReference type="ARBA" id="ARBA00022741"/>
    </source>
</evidence>
<evidence type="ECO:0000256" key="13">
    <source>
        <dbReference type="ARBA" id="ARBA00022833"/>
    </source>
</evidence>
<dbReference type="GO" id="GO:0046872">
    <property type="term" value="F:metal ion binding"/>
    <property type="evidence" value="ECO:0007669"/>
    <property type="project" value="UniProtKB-KW"/>
</dbReference>
<dbReference type="GO" id="GO:0008652">
    <property type="term" value="P:amino acid biosynthetic process"/>
    <property type="evidence" value="ECO:0007669"/>
    <property type="project" value="UniProtKB-KW"/>
</dbReference>
<comment type="function">
    <text evidence="18">Catalyzes the conversion of 3-deoxy-D-arabino-heptulosonate 7-phosphate (DAHP) to dehydroquinate (DHQ).</text>
</comment>
<comment type="catalytic activity">
    <reaction evidence="1 18">
        <text>7-phospho-2-dehydro-3-deoxy-D-arabino-heptonate = 3-dehydroquinate + phosphate</text>
        <dbReference type="Rhea" id="RHEA:21968"/>
        <dbReference type="ChEBI" id="CHEBI:32364"/>
        <dbReference type="ChEBI" id="CHEBI:43474"/>
        <dbReference type="ChEBI" id="CHEBI:58394"/>
        <dbReference type="EC" id="4.2.3.4"/>
    </reaction>
</comment>
<comment type="pathway">
    <text evidence="5 18">Metabolic intermediate biosynthesis; chorismate biosynthesis; chorismate from D-erythrose 4-phosphate and phosphoenolpyruvate: step 2/7.</text>
</comment>
<name>A0AAE3V7Y5_9FIRM</name>
<dbReference type="GO" id="GO:0000166">
    <property type="term" value="F:nucleotide binding"/>
    <property type="evidence" value="ECO:0007669"/>
    <property type="project" value="UniProtKB-KW"/>
</dbReference>
<organism evidence="21 22">
    <name type="scientific">Moryella indoligenes</name>
    <dbReference type="NCBI Taxonomy" id="371674"/>
    <lineage>
        <taxon>Bacteria</taxon>
        <taxon>Bacillati</taxon>
        <taxon>Bacillota</taxon>
        <taxon>Clostridia</taxon>
        <taxon>Lachnospirales</taxon>
        <taxon>Lachnospiraceae</taxon>
        <taxon>Moryella</taxon>
    </lineage>
</organism>
<dbReference type="InterPro" id="IPR016037">
    <property type="entry name" value="DHQ_synth_AroB"/>
</dbReference>
<evidence type="ECO:0000256" key="3">
    <source>
        <dbReference type="ARBA" id="ARBA00001947"/>
    </source>
</evidence>
<evidence type="ECO:0000256" key="18">
    <source>
        <dbReference type="HAMAP-Rule" id="MF_00110"/>
    </source>
</evidence>
<evidence type="ECO:0000259" key="19">
    <source>
        <dbReference type="Pfam" id="PF01761"/>
    </source>
</evidence>
<keyword evidence="13 18" id="KW-0862">Zinc</keyword>
<comment type="subcellular location">
    <subcellularLocation>
        <location evidence="4 18">Cytoplasm</location>
    </subcellularLocation>
</comment>
<dbReference type="Gene3D" id="3.40.50.1970">
    <property type="match status" value="1"/>
</dbReference>
<feature type="binding site" evidence="18">
    <location>
        <position position="241"/>
    </location>
    <ligand>
        <name>Zn(2+)</name>
        <dbReference type="ChEBI" id="CHEBI:29105"/>
    </ligand>
</feature>
<comment type="cofactor">
    <cofactor evidence="2 18">
        <name>NAD(+)</name>
        <dbReference type="ChEBI" id="CHEBI:57540"/>
    </cofactor>
</comment>